<reference evidence="2 3" key="1">
    <citation type="submission" date="2019-04" db="EMBL/GenBank/DDBJ databases">
        <title>Niastella caeni sp. nov., isolated from activated sludge.</title>
        <authorList>
            <person name="Sheng M."/>
        </authorList>
    </citation>
    <scope>NUCLEOTIDE SEQUENCE [LARGE SCALE GENOMIC DNA]</scope>
    <source>
        <strain evidence="2 3">HX-2-15</strain>
    </source>
</reference>
<dbReference type="EMBL" id="STFF01000003">
    <property type="protein sequence ID" value="THU39288.1"/>
    <property type="molecule type" value="Genomic_DNA"/>
</dbReference>
<proteinExistence type="predicted"/>
<evidence type="ECO:0000313" key="3">
    <source>
        <dbReference type="Proteomes" id="UP000306918"/>
    </source>
</evidence>
<protein>
    <recommendedName>
        <fullName evidence="4">Lipoprotein</fullName>
    </recommendedName>
</protein>
<organism evidence="2 3">
    <name type="scientific">Niastella caeni</name>
    <dbReference type="NCBI Taxonomy" id="2569763"/>
    <lineage>
        <taxon>Bacteria</taxon>
        <taxon>Pseudomonadati</taxon>
        <taxon>Bacteroidota</taxon>
        <taxon>Chitinophagia</taxon>
        <taxon>Chitinophagales</taxon>
        <taxon>Chitinophagaceae</taxon>
        <taxon>Niastella</taxon>
    </lineage>
</organism>
<feature type="chain" id="PRO_5020611366" description="Lipoprotein" evidence="1">
    <location>
        <begin position="26"/>
        <end position="168"/>
    </location>
</feature>
<evidence type="ECO:0008006" key="4">
    <source>
        <dbReference type="Google" id="ProtNLM"/>
    </source>
</evidence>
<gene>
    <name evidence="2" type="ORF">FAM09_12305</name>
</gene>
<dbReference type="Proteomes" id="UP000306918">
    <property type="component" value="Unassembled WGS sequence"/>
</dbReference>
<keyword evidence="1" id="KW-0732">Signal</keyword>
<dbReference type="AlphaFoldDB" id="A0A4S8HUH4"/>
<name>A0A4S8HUH4_9BACT</name>
<dbReference type="OrthoDB" id="9182060at2"/>
<dbReference type="RefSeq" id="WP_136577420.1">
    <property type="nucleotide sequence ID" value="NZ_STFF01000003.1"/>
</dbReference>
<feature type="signal peptide" evidence="1">
    <location>
        <begin position="1"/>
        <end position="25"/>
    </location>
</feature>
<keyword evidence="3" id="KW-1185">Reference proteome</keyword>
<sequence>MKRMMNLTVAASLAALLFMTGCGNSEQEVTQTENASAAENTTEKKLEPIIDLKLIGSKTLAEVEAVLGKAESTEKVKGFPCEQSDCQRAFFKNGQFEVIFKSGSADRITINNTPDLTDNDDAIQTLGLPASKPTFKNGKIVTRWNNVENINEINFFPSYVLIQITKPD</sequence>
<comment type="caution">
    <text evidence="2">The sequence shown here is derived from an EMBL/GenBank/DDBJ whole genome shotgun (WGS) entry which is preliminary data.</text>
</comment>
<evidence type="ECO:0000313" key="2">
    <source>
        <dbReference type="EMBL" id="THU39288.1"/>
    </source>
</evidence>
<evidence type="ECO:0000256" key="1">
    <source>
        <dbReference type="SAM" id="SignalP"/>
    </source>
</evidence>
<dbReference type="PROSITE" id="PS51257">
    <property type="entry name" value="PROKAR_LIPOPROTEIN"/>
    <property type="match status" value="1"/>
</dbReference>
<accession>A0A4S8HUH4</accession>